<evidence type="ECO:0000313" key="1">
    <source>
        <dbReference type="EMBL" id="RID74814.1"/>
    </source>
</evidence>
<dbReference type="Proteomes" id="UP000264353">
    <property type="component" value="Chromosome A2"/>
</dbReference>
<reference evidence="1 2" key="1">
    <citation type="submission" date="2018-06" db="EMBL/GenBank/DDBJ databases">
        <title>WGS assembly of Brassica rapa FPsc.</title>
        <authorList>
            <person name="Bowman J."/>
            <person name="Kohchi T."/>
            <person name="Yamato K."/>
            <person name="Jenkins J."/>
            <person name="Shu S."/>
            <person name="Ishizaki K."/>
            <person name="Yamaoka S."/>
            <person name="Nishihama R."/>
            <person name="Nakamura Y."/>
            <person name="Berger F."/>
            <person name="Adam C."/>
            <person name="Aki S."/>
            <person name="Althoff F."/>
            <person name="Araki T."/>
            <person name="Arteaga-Vazquez M."/>
            <person name="Balasubrmanian S."/>
            <person name="Bauer D."/>
            <person name="Boehm C."/>
            <person name="Briginshaw L."/>
            <person name="Caballero-Perez J."/>
            <person name="Catarino B."/>
            <person name="Chen F."/>
            <person name="Chiyoda S."/>
            <person name="Chovatia M."/>
            <person name="Davies K."/>
            <person name="Delmans M."/>
            <person name="Demura T."/>
            <person name="Dierschke T."/>
            <person name="Dolan L."/>
            <person name="Dorantes-Acosta A."/>
            <person name="Eklund D."/>
            <person name="Florent S."/>
            <person name="Flores-Sandoval E."/>
            <person name="Fujiyama A."/>
            <person name="Fukuzawa H."/>
            <person name="Galik B."/>
            <person name="Grimanelli D."/>
            <person name="Grimwood J."/>
            <person name="Grossniklaus U."/>
            <person name="Hamada T."/>
            <person name="Haseloff J."/>
            <person name="Hetherington A."/>
            <person name="Higo A."/>
            <person name="Hirakawa Y."/>
            <person name="Hundley H."/>
            <person name="Ikeda Y."/>
            <person name="Inoue K."/>
            <person name="Inoue S."/>
            <person name="Ishida S."/>
            <person name="Jia Q."/>
            <person name="Kakita M."/>
            <person name="Kanazawa T."/>
            <person name="Kawai Y."/>
            <person name="Kawashima T."/>
            <person name="Kennedy M."/>
            <person name="Kinose K."/>
            <person name="Kinoshita T."/>
            <person name="Kohara Y."/>
            <person name="Koide E."/>
            <person name="Komatsu K."/>
            <person name="Kopischke S."/>
            <person name="Kubo M."/>
            <person name="Kyozuka J."/>
            <person name="Lagercrantz U."/>
            <person name="Lin S."/>
            <person name="Lindquist E."/>
            <person name="Lipzen A."/>
            <person name="Lu C."/>
            <person name="Luna E."/>
            <person name="Martienssen R."/>
            <person name="Minamino N."/>
            <person name="Mizutani M."/>
            <person name="Mizutani M."/>
            <person name="Mochizuki N."/>
            <person name="Monte I."/>
            <person name="Mosher R."/>
            <person name="Nagasaki H."/>
            <person name="Nakagami H."/>
            <person name="Naramoto S."/>
            <person name="Nishitani K."/>
            <person name="Ohtani M."/>
            <person name="Okamoto T."/>
            <person name="Okumura M."/>
            <person name="Phillips J."/>
            <person name="Pollak B."/>
            <person name="Reinders A."/>
            <person name="Roevekamp M."/>
            <person name="Sano R."/>
            <person name="Sawa S."/>
            <person name="Schmid M."/>
            <person name="Shirakawa M."/>
            <person name="Solano R."/>
            <person name="Spunde A."/>
            <person name="Suetsugu N."/>
            <person name="Sugano S."/>
            <person name="Sugiyama A."/>
            <person name="Sun R."/>
            <person name="Suzuki Y."/>
            <person name="Takenaka M."/>
            <person name="Takezawa D."/>
            <person name="Tomogane H."/>
            <person name="Tsuzuki M."/>
            <person name="Ueda T."/>
            <person name="Umeda M."/>
            <person name="Ward J."/>
            <person name="Watanabe Y."/>
            <person name="Yazaki K."/>
            <person name="Yokoyama R."/>
            <person name="Yoshitake Y."/>
            <person name="Yotsui I."/>
            <person name="Zachgo S."/>
            <person name="Schmutz J."/>
        </authorList>
    </citation>
    <scope>NUCLEOTIDE SEQUENCE [LARGE SCALE GENOMIC DNA]</scope>
    <source>
        <strain evidence="2">cv. B-3</strain>
    </source>
</reference>
<gene>
    <name evidence="1" type="ORF">BRARA_B01893</name>
</gene>
<organism evidence="1 2">
    <name type="scientific">Brassica campestris</name>
    <name type="common">Field mustard</name>
    <dbReference type="NCBI Taxonomy" id="3711"/>
    <lineage>
        <taxon>Eukaryota</taxon>
        <taxon>Viridiplantae</taxon>
        <taxon>Streptophyta</taxon>
        <taxon>Embryophyta</taxon>
        <taxon>Tracheophyta</taxon>
        <taxon>Spermatophyta</taxon>
        <taxon>Magnoliopsida</taxon>
        <taxon>eudicotyledons</taxon>
        <taxon>Gunneridae</taxon>
        <taxon>Pentapetalae</taxon>
        <taxon>rosids</taxon>
        <taxon>malvids</taxon>
        <taxon>Brassicales</taxon>
        <taxon>Brassicaceae</taxon>
        <taxon>Brassiceae</taxon>
        <taxon>Brassica</taxon>
    </lineage>
</organism>
<protein>
    <submittedName>
        <fullName evidence="1">Uncharacterized protein</fullName>
    </submittedName>
</protein>
<sequence length="42" mass="4766">MIAARTKRLSRLQAKLNITCDLRDLGIQMIALPSREHVTMLS</sequence>
<evidence type="ECO:0000313" key="2">
    <source>
        <dbReference type="Proteomes" id="UP000264353"/>
    </source>
</evidence>
<dbReference type="EMBL" id="CM010629">
    <property type="protein sequence ID" value="RID74814.1"/>
    <property type="molecule type" value="Genomic_DNA"/>
</dbReference>
<accession>A0A398ADS0</accession>
<proteinExistence type="predicted"/>
<name>A0A398ADS0_BRACM</name>
<dbReference type="AlphaFoldDB" id="A0A398ADS0"/>